<dbReference type="OMA" id="LIIMANT"/>
<sequence>MEVCAIVKEKNPITSEVSLQLFVRFKERKSKIMRLKTEIDTDGVPSLSLEANLNNIYGDAKQLHFDVQFKEYSHIKTTVSLNGPIISDPDKRWSFSFLNDGLDWSQNGIREITSTFNPSISFTTKYGHHVLGHSMSWRETKIDNTNPARLLLENCGHSFKNSVDHTFVQDTRNRKIFSSTGHIFKMFNQLSGLVGDVSQFKNTFYYQKNWSFPALSGVTFSAVLNTGFIQNFGGKNTNIIDRFFIGGYNNLRGFKFNSVGASIHKKYIGGDFFATSGAYLHLPIPFTSSEFQNTFKLQAFMNSGLVTSPKNGLIKQLKSIDYNSLNCSIGCGLVANVANIIRLEINYCHPIKVQTGAS</sequence>
<comment type="subcellular location">
    <subcellularLocation>
        <location evidence="1">Mitochondrion outer membrane</location>
        <topology evidence="1">Multi-pass membrane protein</topology>
    </subcellularLocation>
</comment>
<evidence type="ECO:0000256" key="4">
    <source>
        <dbReference type="ARBA" id="ARBA00022692"/>
    </source>
</evidence>
<keyword evidence="3" id="KW-1134">Transmembrane beta strand</keyword>
<reference evidence="7 8" key="1">
    <citation type="journal article" date="2014" name="Genome Biol. Evol.">
        <title>The genome of the myxosporean Thelohanellus kitauei shows adaptations to nutrient acquisition within its fish host.</title>
        <authorList>
            <person name="Yang Y."/>
            <person name="Xiong J."/>
            <person name="Zhou Z."/>
            <person name="Huo F."/>
            <person name="Miao W."/>
            <person name="Ran C."/>
            <person name="Liu Y."/>
            <person name="Zhang J."/>
            <person name="Feng J."/>
            <person name="Wang M."/>
            <person name="Wang M."/>
            <person name="Wang L."/>
            <person name="Yao B."/>
        </authorList>
    </citation>
    <scope>NUCLEOTIDE SEQUENCE [LARGE SCALE GENOMIC DNA]</scope>
    <source>
        <strain evidence="7">Wuqing</strain>
    </source>
</reference>
<dbReference type="PANTHER" id="PTHR12815">
    <property type="entry name" value="SORTING AND ASSEMBLY MACHINERY SAMM50 PROTEIN FAMILY MEMBER"/>
    <property type="match status" value="1"/>
</dbReference>
<organism evidence="7 8">
    <name type="scientific">Thelohanellus kitauei</name>
    <name type="common">Myxosporean</name>
    <dbReference type="NCBI Taxonomy" id="669202"/>
    <lineage>
        <taxon>Eukaryota</taxon>
        <taxon>Metazoa</taxon>
        <taxon>Cnidaria</taxon>
        <taxon>Myxozoa</taxon>
        <taxon>Myxosporea</taxon>
        <taxon>Bivalvulida</taxon>
        <taxon>Platysporina</taxon>
        <taxon>Myxobolidae</taxon>
        <taxon>Thelohanellus</taxon>
    </lineage>
</organism>
<dbReference type="AlphaFoldDB" id="A0A0C2MEZ3"/>
<gene>
    <name evidence="7" type="ORF">RF11_16095</name>
</gene>
<accession>A0A0C2MEZ3</accession>
<feature type="domain" description="Bacterial surface antigen (D15)" evidence="6">
    <location>
        <begin position="55"/>
        <end position="356"/>
    </location>
</feature>
<keyword evidence="5" id="KW-0472">Membrane</keyword>
<name>A0A0C2MEZ3_THEKT</name>
<dbReference type="Proteomes" id="UP000031668">
    <property type="component" value="Unassembled WGS sequence"/>
</dbReference>
<dbReference type="GO" id="GO:0005741">
    <property type="term" value="C:mitochondrial outer membrane"/>
    <property type="evidence" value="ECO:0007669"/>
    <property type="project" value="UniProtKB-SubCell"/>
</dbReference>
<dbReference type="Pfam" id="PF01103">
    <property type="entry name" value="Omp85"/>
    <property type="match status" value="1"/>
</dbReference>
<evidence type="ECO:0000313" key="8">
    <source>
        <dbReference type="Proteomes" id="UP000031668"/>
    </source>
</evidence>
<dbReference type="PANTHER" id="PTHR12815:SF18">
    <property type="entry name" value="SORTING AND ASSEMBLY MACHINERY COMPONENT 50 HOMOLOG"/>
    <property type="match status" value="1"/>
</dbReference>
<comment type="similarity">
    <text evidence="2">Belongs to the SAM50/omp85 family.</text>
</comment>
<keyword evidence="8" id="KW-1185">Reference proteome</keyword>
<evidence type="ECO:0000256" key="2">
    <source>
        <dbReference type="ARBA" id="ARBA00010913"/>
    </source>
</evidence>
<dbReference type="OrthoDB" id="1724197at2759"/>
<evidence type="ECO:0000256" key="1">
    <source>
        <dbReference type="ARBA" id="ARBA00004374"/>
    </source>
</evidence>
<dbReference type="EMBL" id="JWZT01003741">
    <property type="protein sequence ID" value="KII65686.1"/>
    <property type="molecule type" value="Genomic_DNA"/>
</dbReference>
<dbReference type="InterPro" id="IPR039910">
    <property type="entry name" value="D15-like"/>
</dbReference>
<evidence type="ECO:0000259" key="6">
    <source>
        <dbReference type="Pfam" id="PF01103"/>
    </source>
</evidence>
<evidence type="ECO:0000256" key="5">
    <source>
        <dbReference type="ARBA" id="ARBA00023136"/>
    </source>
</evidence>
<comment type="caution">
    <text evidence="7">The sequence shown here is derived from an EMBL/GenBank/DDBJ whole genome shotgun (WGS) entry which is preliminary data.</text>
</comment>
<dbReference type="InterPro" id="IPR000184">
    <property type="entry name" value="Bac_surfAg_D15"/>
</dbReference>
<proteinExistence type="inferred from homology"/>
<evidence type="ECO:0000256" key="3">
    <source>
        <dbReference type="ARBA" id="ARBA00022452"/>
    </source>
</evidence>
<protein>
    <submittedName>
        <fullName evidence="7">Sorting and assembly machinery component 50 A</fullName>
    </submittedName>
</protein>
<evidence type="ECO:0000313" key="7">
    <source>
        <dbReference type="EMBL" id="KII65686.1"/>
    </source>
</evidence>
<dbReference type="Gene3D" id="2.40.160.50">
    <property type="entry name" value="membrane protein fhac: a member of the omp85/tpsb transporter family"/>
    <property type="match status" value="1"/>
</dbReference>
<keyword evidence="4" id="KW-0812">Transmembrane</keyword>